<dbReference type="GO" id="GO:0022900">
    <property type="term" value="P:electron transport chain"/>
    <property type="evidence" value="ECO:0007669"/>
    <property type="project" value="UniProtKB-UniRule"/>
</dbReference>
<dbReference type="EMBL" id="JAAGPU010000035">
    <property type="protein sequence ID" value="NEU06165.1"/>
    <property type="molecule type" value="Genomic_DNA"/>
</dbReference>
<dbReference type="SUPFAM" id="SSF142019">
    <property type="entry name" value="Nqo1 FMN-binding domain-like"/>
    <property type="match status" value="1"/>
</dbReference>
<comment type="subunit">
    <text evidence="8">The complex is composed of six subunits: RnfA, RnfB, RnfC, RnfD, RnfE and RnfG.</text>
</comment>
<evidence type="ECO:0000256" key="8">
    <source>
        <dbReference type="HAMAP-Rule" id="MF_00461"/>
    </source>
</evidence>
<dbReference type="Gene3D" id="3.10.20.600">
    <property type="match status" value="1"/>
</dbReference>
<dbReference type="InterPro" id="IPR037225">
    <property type="entry name" value="Nuo51_FMN-bd_sf"/>
</dbReference>
<comment type="subcellular location">
    <subcellularLocation>
        <location evidence="8">Cell membrane</location>
        <topology evidence="8">Peripheral membrane protein</topology>
    </subcellularLocation>
</comment>
<keyword evidence="8" id="KW-1278">Translocase</keyword>
<proteinExistence type="inferred from homology"/>
<evidence type="ECO:0000256" key="1">
    <source>
        <dbReference type="ARBA" id="ARBA00022448"/>
    </source>
</evidence>
<evidence type="ECO:0000256" key="2">
    <source>
        <dbReference type="ARBA" id="ARBA00022485"/>
    </source>
</evidence>
<dbReference type="GO" id="GO:0009055">
    <property type="term" value="F:electron transfer activity"/>
    <property type="evidence" value="ECO:0007669"/>
    <property type="project" value="InterPro"/>
</dbReference>
<feature type="binding site" evidence="8">
    <location>
        <position position="374"/>
    </location>
    <ligand>
        <name>[4Fe-4S] cluster</name>
        <dbReference type="ChEBI" id="CHEBI:49883"/>
        <label>2</label>
    </ligand>
</feature>
<keyword evidence="5 8" id="KW-0249">Electron transport</keyword>
<dbReference type="PROSITE" id="PS00198">
    <property type="entry name" value="4FE4S_FER_1"/>
    <property type="match status" value="2"/>
</dbReference>
<keyword evidence="11" id="KW-1185">Reference proteome</keyword>
<organism evidence="10 11">
    <name type="scientific">Clostridium senegalense</name>
    <dbReference type="NCBI Taxonomy" id="1465809"/>
    <lineage>
        <taxon>Bacteria</taxon>
        <taxon>Bacillati</taxon>
        <taxon>Bacillota</taxon>
        <taxon>Clostridia</taxon>
        <taxon>Eubacteriales</taxon>
        <taxon>Clostridiaceae</taxon>
        <taxon>Clostridium</taxon>
    </lineage>
</organism>
<dbReference type="EC" id="7.-.-.-" evidence="8"/>
<keyword evidence="2 8" id="KW-0004">4Fe-4S</keyword>
<comment type="similarity">
    <text evidence="8">Belongs to the 4Fe4S bacterial-type ferredoxin family. RnfC subfamily.</text>
</comment>
<dbReference type="InterPro" id="IPR010208">
    <property type="entry name" value="Ion_transpt_RnfC/RsxC"/>
</dbReference>
<feature type="binding site" evidence="8">
    <location>
        <position position="406"/>
    </location>
    <ligand>
        <name>[4Fe-4S] cluster</name>
        <dbReference type="ChEBI" id="CHEBI:49883"/>
        <label>2</label>
    </ligand>
</feature>
<keyword evidence="8" id="KW-0472">Membrane</keyword>
<accession>A0A6M0H627</accession>
<keyword evidence="3 8" id="KW-0479">Metal-binding</keyword>
<evidence type="ECO:0000259" key="9">
    <source>
        <dbReference type="PROSITE" id="PS51379"/>
    </source>
</evidence>
<feature type="domain" description="4Fe-4S ferredoxin-type" evidence="9">
    <location>
        <begin position="393"/>
        <end position="424"/>
    </location>
</feature>
<name>A0A6M0H627_9CLOT</name>
<feature type="binding site" evidence="8">
    <location>
        <position position="367"/>
    </location>
    <ligand>
        <name>[4Fe-4S] cluster</name>
        <dbReference type="ChEBI" id="CHEBI:49883"/>
        <label>1</label>
    </ligand>
</feature>
<feature type="binding site" evidence="8">
    <location>
        <position position="409"/>
    </location>
    <ligand>
        <name>[4Fe-4S] cluster</name>
        <dbReference type="ChEBI" id="CHEBI:49883"/>
        <label>2</label>
    </ligand>
</feature>
<dbReference type="AlphaFoldDB" id="A0A6M0H627"/>
<dbReference type="Pfam" id="PF13375">
    <property type="entry name" value="RnfC_N"/>
    <property type="match status" value="1"/>
</dbReference>
<dbReference type="NCBIfam" id="NF003454">
    <property type="entry name" value="PRK05035.1"/>
    <property type="match status" value="1"/>
</dbReference>
<dbReference type="PROSITE" id="PS51379">
    <property type="entry name" value="4FE4S_FER_2"/>
    <property type="match status" value="2"/>
</dbReference>
<feature type="domain" description="4Fe-4S ferredoxin-type" evidence="9">
    <location>
        <begin position="354"/>
        <end position="384"/>
    </location>
</feature>
<dbReference type="PANTHER" id="PTHR43034">
    <property type="entry name" value="ION-TRANSLOCATING OXIDOREDUCTASE COMPLEX SUBUNIT C"/>
    <property type="match status" value="1"/>
</dbReference>
<evidence type="ECO:0000256" key="5">
    <source>
        <dbReference type="ARBA" id="ARBA00022982"/>
    </source>
</evidence>
<evidence type="ECO:0000313" key="10">
    <source>
        <dbReference type="EMBL" id="NEU06165.1"/>
    </source>
</evidence>
<dbReference type="InterPro" id="IPR026902">
    <property type="entry name" value="RnfC_N"/>
</dbReference>
<dbReference type="InterPro" id="IPR011538">
    <property type="entry name" value="Nuo51_FMN-bd"/>
</dbReference>
<comment type="cofactor">
    <cofactor evidence="8">
        <name>[4Fe-4S] cluster</name>
        <dbReference type="ChEBI" id="CHEBI:49883"/>
    </cofactor>
    <text evidence="8">Binds 2 [4Fe-4S] clusters per subunit.</text>
</comment>
<dbReference type="Gene3D" id="3.40.50.11540">
    <property type="entry name" value="NADH-ubiquinone oxidoreductase 51kDa subunit"/>
    <property type="match status" value="1"/>
</dbReference>
<evidence type="ECO:0000256" key="3">
    <source>
        <dbReference type="ARBA" id="ARBA00022723"/>
    </source>
</evidence>
<evidence type="ECO:0000313" key="11">
    <source>
        <dbReference type="Proteomes" id="UP000481872"/>
    </source>
</evidence>
<feature type="binding site" evidence="8">
    <location>
        <position position="364"/>
    </location>
    <ligand>
        <name>[4Fe-4S] cluster</name>
        <dbReference type="ChEBI" id="CHEBI:49883"/>
        <label>1</label>
    </ligand>
</feature>
<keyword evidence="6 8" id="KW-0408">Iron</keyword>
<keyword evidence="4 8" id="KW-0677">Repeat</keyword>
<dbReference type="RefSeq" id="WP_061996025.1">
    <property type="nucleotide sequence ID" value="NZ_JAAGPU010000035.1"/>
</dbReference>
<dbReference type="Proteomes" id="UP000481872">
    <property type="component" value="Unassembled WGS sequence"/>
</dbReference>
<dbReference type="GO" id="GO:0051539">
    <property type="term" value="F:4 iron, 4 sulfur cluster binding"/>
    <property type="evidence" value="ECO:0007669"/>
    <property type="project" value="UniProtKB-KW"/>
</dbReference>
<dbReference type="NCBIfam" id="TIGR01945">
    <property type="entry name" value="rnfC"/>
    <property type="match status" value="1"/>
</dbReference>
<protein>
    <recommendedName>
        <fullName evidence="8">Ion-translocating oxidoreductase complex subunit C</fullName>
        <ecNumber evidence="8">7.-.-.-</ecNumber>
    </recommendedName>
    <alternativeName>
        <fullName evidence="8">Rnf electron transport complex subunit C</fullName>
    </alternativeName>
</protein>
<dbReference type="InterPro" id="IPR019554">
    <property type="entry name" value="Soluble_ligand-bd"/>
</dbReference>
<evidence type="ECO:0000256" key="7">
    <source>
        <dbReference type="ARBA" id="ARBA00023014"/>
    </source>
</evidence>
<dbReference type="Pfam" id="PF13187">
    <property type="entry name" value="Fer4_9"/>
    <property type="match status" value="1"/>
</dbReference>
<dbReference type="SUPFAM" id="SSF46548">
    <property type="entry name" value="alpha-helical ferredoxin"/>
    <property type="match status" value="1"/>
</dbReference>
<evidence type="ECO:0000256" key="4">
    <source>
        <dbReference type="ARBA" id="ARBA00022737"/>
    </source>
</evidence>
<dbReference type="Pfam" id="PF01512">
    <property type="entry name" value="Complex1_51K"/>
    <property type="match status" value="1"/>
</dbReference>
<dbReference type="GO" id="GO:0005886">
    <property type="term" value="C:plasma membrane"/>
    <property type="evidence" value="ECO:0007669"/>
    <property type="project" value="UniProtKB-SubCell"/>
</dbReference>
<gene>
    <name evidence="10" type="primary">rsxC</name>
    <name evidence="8" type="synonym">rnfC</name>
    <name evidence="10" type="ORF">G3M99_15165</name>
</gene>
<reference evidence="10 11" key="1">
    <citation type="submission" date="2020-02" db="EMBL/GenBank/DDBJ databases">
        <title>Genome assembly of a novel Clostridium senegalense strain.</title>
        <authorList>
            <person name="Gupta T.B."/>
            <person name="Jauregui R."/>
            <person name="Maclean P."/>
            <person name="Nawarathana A."/>
            <person name="Brightwell G."/>
        </authorList>
    </citation>
    <scope>NUCLEOTIDE SEQUENCE [LARGE SCALE GENOMIC DNA]</scope>
    <source>
        <strain evidence="10 11">AGRFS4</strain>
    </source>
</reference>
<feature type="binding site" evidence="8">
    <location>
        <position position="403"/>
    </location>
    <ligand>
        <name>[4Fe-4S] cluster</name>
        <dbReference type="ChEBI" id="CHEBI:49883"/>
        <label>2</label>
    </ligand>
</feature>
<feature type="binding site" evidence="8">
    <location>
        <position position="370"/>
    </location>
    <ligand>
        <name>[4Fe-4S] cluster</name>
        <dbReference type="ChEBI" id="CHEBI:49883"/>
        <label>1</label>
    </ligand>
</feature>
<dbReference type="InterPro" id="IPR017900">
    <property type="entry name" value="4Fe4S_Fe_S_CS"/>
</dbReference>
<dbReference type="Gene3D" id="3.30.70.20">
    <property type="match status" value="1"/>
</dbReference>
<keyword evidence="7 8" id="KW-0411">Iron-sulfur</keyword>
<dbReference type="GO" id="GO:0046872">
    <property type="term" value="F:metal ion binding"/>
    <property type="evidence" value="ECO:0007669"/>
    <property type="project" value="UniProtKB-KW"/>
</dbReference>
<dbReference type="HAMAP" id="MF_00461">
    <property type="entry name" value="RsxC_RnfC"/>
    <property type="match status" value="1"/>
</dbReference>
<evidence type="ECO:0000256" key="6">
    <source>
        <dbReference type="ARBA" id="ARBA00023004"/>
    </source>
</evidence>
<comment type="caution">
    <text evidence="10">The sequence shown here is derived from an EMBL/GenBank/DDBJ whole genome shotgun (WGS) entry which is preliminary data.</text>
</comment>
<keyword evidence="8" id="KW-1003">Cell membrane</keyword>
<dbReference type="PANTHER" id="PTHR43034:SF2">
    <property type="entry name" value="ION-TRANSLOCATING OXIDOREDUCTASE COMPLEX SUBUNIT C"/>
    <property type="match status" value="1"/>
</dbReference>
<comment type="function">
    <text evidence="8">Part of a membrane-bound complex that couples electron transfer with translocation of ions across the membrane.</text>
</comment>
<dbReference type="Pfam" id="PF10531">
    <property type="entry name" value="SLBB"/>
    <property type="match status" value="1"/>
</dbReference>
<sequence length="438" mass="47647">MGLFSFKGGIHPPHGKTLSKDKAIEPLLPKKDLVFPMSQHIGAPCEPIVQKGDRVLVGQKIGQATGFVSAPIHSSVSGTVKNVVPMLHTSGKKIMSIVIENDGLYEECEFTPHADYKSLSKDELLKIINEGGIVGLGGACFPTHVKLSPKQEIDTIIINGAECEPYLTCDYRLLLEKHAEIIEGLEIIKHMFPNANIYIGIEDNKSDAISILQSALEEYKGIEVKSLKTKYPQGAEKQLIYALTKRAVPTGKLPADVGCIVQNLATIYAIRDVVINGRPLTDRIVTITGEAVKEPKNLQVKFGTSLTELVDACGGFKEDPVKVLSGGPMMGMSLISLEVPSIKGTSGVLALLKDQADLSEESNCIRCGRCVTACPMWLIPSKLNSLVLRGEFEEFEKNSGLSCIECGACSYICPAKRHLTQSCREGKRVIMNNRKKSK</sequence>
<dbReference type="InterPro" id="IPR017896">
    <property type="entry name" value="4Fe4S_Fe-S-bd"/>
</dbReference>
<keyword evidence="1 8" id="KW-0813">Transport</keyword>
<feature type="binding site" evidence="8">
    <location>
        <position position="413"/>
    </location>
    <ligand>
        <name>[4Fe-4S] cluster</name>
        <dbReference type="ChEBI" id="CHEBI:49883"/>
        <label>1</label>
    </ligand>
</feature>